<protein>
    <submittedName>
        <fullName evidence="1">Uncharacterized protein</fullName>
    </submittedName>
</protein>
<accession>A0A6S7LDI6</accession>
<evidence type="ECO:0000313" key="2">
    <source>
        <dbReference type="Proteomes" id="UP001152795"/>
    </source>
</evidence>
<evidence type="ECO:0000313" key="1">
    <source>
        <dbReference type="EMBL" id="CAB4035562.1"/>
    </source>
</evidence>
<keyword evidence="2" id="KW-1185">Reference proteome</keyword>
<name>A0A6S7LDI6_PARCT</name>
<sequence>KRLLTKMADRRTQCLLEVTKRGFTLDFDPSGERNRCFYQCLGNHLGVAVPDVIDVLEKYMLKNRVVPVEKEDDSFATEDLWDFLSDVDFSALGTRPSTWEESVLGLRDEMANDMANDVVIRCAASLFSLNIHIIDWIGLDNVKTEHSQNPYAQRGPQDAWNSSSFLIISDEDEDMECNTATRPDMVVISSGDSSEESDSHKIQRKRKKEKKQTQGSMKVDSSTDDMDTTVNELSQVMSGLSSAESSPAKATKSLSGSFVDVEPKRLFTVKDDERNDKFIYQEGKRSYLNQDAVNKLESISVDKVPPAPNGPVKYRVKYVESDPLRAVSDNWNWGRAQPCPRKDFCNAGRRTLQICKGSFECVNPGCTYKKIQNTTNKVDFSKSKKCTHCKEIALHIECSARKYVENDRCHKKIMVIYVETHDCTPRADDSKPSKESVKEYLKTRPTSCAKQIQVDKVREALLSGKNCEEVNDVASQYSNQRHIQYLKTTIDKEKRPGGSDVEAIRNLKEDFSKRGLDENLIMEVGDDFVILSSATKIRLAALITFGIVTEPLSLDGCESLAKDFTEVEMTTYYPLLRRNVKLVNLFSPKPGENSTNVAKMVKTFDDAVNKMFPTVAEEYGLDPLDYIGRGLDPESYVGDEGGGLWKGLCQVKGRAVKNKTISDLFHFKQDVRSLKSSKFVQV</sequence>
<dbReference type="EMBL" id="CACRXK020021164">
    <property type="protein sequence ID" value="CAB4035562.1"/>
    <property type="molecule type" value="Genomic_DNA"/>
</dbReference>
<organism evidence="1 2">
    <name type="scientific">Paramuricea clavata</name>
    <name type="common">Red gorgonian</name>
    <name type="synonym">Violescent sea-whip</name>
    <dbReference type="NCBI Taxonomy" id="317549"/>
    <lineage>
        <taxon>Eukaryota</taxon>
        <taxon>Metazoa</taxon>
        <taxon>Cnidaria</taxon>
        <taxon>Anthozoa</taxon>
        <taxon>Octocorallia</taxon>
        <taxon>Malacalcyonacea</taxon>
        <taxon>Plexauridae</taxon>
        <taxon>Paramuricea</taxon>
    </lineage>
</organism>
<dbReference type="AlphaFoldDB" id="A0A6S7LDI6"/>
<comment type="caution">
    <text evidence="1">The sequence shown here is derived from an EMBL/GenBank/DDBJ whole genome shotgun (WGS) entry which is preliminary data.</text>
</comment>
<dbReference type="Proteomes" id="UP001152795">
    <property type="component" value="Unassembled WGS sequence"/>
</dbReference>
<gene>
    <name evidence="1" type="ORF">PACLA_8A081489</name>
</gene>
<proteinExistence type="predicted"/>
<reference evidence="1" key="1">
    <citation type="submission" date="2020-04" db="EMBL/GenBank/DDBJ databases">
        <authorList>
            <person name="Alioto T."/>
            <person name="Alioto T."/>
            <person name="Gomez Garrido J."/>
        </authorList>
    </citation>
    <scope>NUCLEOTIDE SEQUENCE</scope>
    <source>
        <strain evidence="1">A484AB</strain>
    </source>
</reference>
<feature type="non-terminal residue" evidence="1">
    <location>
        <position position="682"/>
    </location>
</feature>
<dbReference type="OrthoDB" id="5989945at2759"/>